<dbReference type="OrthoDB" id="2125396at2759"/>
<evidence type="ECO:0000313" key="2">
    <source>
        <dbReference type="Proteomes" id="UP000092321"/>
    </source>
</evidence>
<dbReference type="EMBL" id="LXPE01000011">
    <property type="protein sequence ID" value="OBA27079.1"/>
    <property type="molecule type" value="Genomic_DNA"/>
</dbReference>
<evidence type="ECO:0000313" key="1">
    <source>
        <dbReference type="EMBL" id="OBA27079.1"/>
    </source>
</evidence>
<gene>
    <name evidence="1" type="ORF">HANVADRAFT_52618</name>
</gene>
<dbReference type="AlphaFoldDB" id="A0A1B7TE96"/>
<dbReference type="Proteomes" id="UP000092321">
    <property type="component" value="Unassembled WGS sequence"/>
</dbReference>
<sequence length="471" mass="53465">MANKRRPKKFKPPYKKYVGGVGYVTSSQIVVDGVILDKSKYIISQNENINESFLVNDFENVSIDDLPNDEQKSIFKRGIANSKLPCELYSMILNYVIDMDNDDDFNPNKPVIETKAKYINTNYFLVCKDFYLIMLPRMYSTPVLTSKNFQNFIETLDTDKKIKKNSKKKNENILTLVSLSSLVKVLDLSMIIQSGKNSVISKLLRRCSDSLIEFVAPQTSFGTLSLTTLKACTKLRSLNLQLVSEKVNLNELFSALNKFHNLKQLALPRSSFNCDFLVENFILGKISLYEGSIWPPNLEDVILCGNITNDFISTCFLPVNLKKLSICYCPLLDDISIFKILDRCGYTLESIQFGYPLTKLREDSLDNVLRYCSSSLKELTIVADYVSKYFFLDESNIATNLHTLTINCSGSLGQINKIHPDDVTIALMENRLPALKTLYISIKIGWNLKSDDVNDLISVFEDQGGSIYLTY</sequence>
<proteinExistence type="predicted"/>
<evidence type="ECO:0008006" key="3">
    <source>
        <dbReference type="Google" id="ProtNLM"/>
    </source>
</evidence>
<reference evidence="2" key="1">
    <citation type="journal article" date="2016" name="Proc. Natl. Acad. Sci. U.S.A.">
        <title>Comparative genomics of biotechnologically important yeasts.</title>
        <authorList>
            <person name="Riley R."/>
            <person name="Haridas S."/>
            <person name="Wolfe K.H."/>
            <person name="Lopes M.R."/>
            <person name="Hittinger C.T."/>
            <person name="Goeker M."/>
            <person name="Salamov A.A."/>
            <person name="Wisecaver J.H."/>
            <person name="Long T.M."/>
            <person name="Calvey C.H."/>
            <person name="Aerts A.L."/>
            <person name="Barry K.W."/>
            <person name="Choi C."/>
            <person name="Clum A."/>
            <person name="Coughlan A.Y."/>
            <person name="Deshpande S."/>
            <person name="Douglass A.P."/>
            <person name="Hanson S.J."/>
            <person name="Klenk H.-P."/>
            <person name="LaButti K.M."/>
            <person name="Lapidus A."/>
            <person name="Lindquist E.A."/>
            <person name="Lipzen A.M."/>
            <person name="Meier-Kolthoff J.P."/>
            <person name="Ohm R.A."/>
            <person name="Otillar R.P."/>
            <person name="Pangilinan J.L."/>
            <person name="Peng Y."/>
            <person name="Rokas A."/>
            <person name="Rosa C.A."/>
            <person name="Scheuner C."/>
            <person name="Sibirny A.A."/>
            <person name="Slot J.C."/>
            <person name="Stielow J.B."/>
            <person name="Sun H."/>
            <person name="Kurtzman C.P."/>
            <person name="Blackwell M."/>
            <person name="Grigoriev I.V."/>
            <person name="Jeffries T.W."/>
        </authorList>
    </citation>
    <scope>NUCLEOTIDE SEQUENCE [LARGE SCALE GENOMIC DNA]</scope>
    <source>
        <strain evidence="2">NRRL Y-1626</strain>
    </source>
</reference>
<protein>
    <recommendedName>
        <fullName evidence="3">RNI-like protein</fullName>
    </recommendedName>
</protein>
<name>A0A1B7TE96_9ASCO</name>
<dbReference type="SUPFAM" id="SSF52047">
    <property type="entry name" value="RNI-like"/>
    <property type="match status" value="1"/>
</dbReference>
<organism evidence="1 2">
    <name type="scientific">Hanseniaspora valbyensis NRRL Y-1626</name>
    <dbReference type="NCBI Taxonomy" id="766949"/>
    <lineage>
        <taxon>Eukaryota</taxon>
        <taxon>Fungi</taxon>
        <taxon>Dikarya</taxon>
        <taxon>Ascomycota</taxon>
        <taxon>Saccharomycotina</taxon>
        <taxon>Saccharomycetes</taxon>
        <taxon>Saccharomycodales</taxon>
        <taxon>Saccharomycodaceae</taxon>
        <taxon>Hanseniaspora</taxon>
    </lineage>
</organism>
<comment type="caution">
    <text evidence="1">The sequence shown here is derived from an EMBL/GenBank/DDBJ whole genome shotgun (WGS) entry which is preliminary data.</text>
</comment>
<dbReference type="Gene3D" id="3.80.10.10">
    <property type="entry name" value="Ribonuclease Inhibitor"/>
    <property type="match status" value="1"/>
</dbReference>
<keyword evidence="2" id="KW-1185">Reference proteome</keyword>
<dbReference type="InterPro" id="IPR032675">
    <property type="entry name" value="LRR_dom_sf"/>
</dbReference>
<accession>A0A1B7TE96</accession>